<comment type="caution">
    <text evidence="2">The sequence shown here is derived from an EMBL/GenBank/DDBJ whole genome shotgun (WGS) entry which is preliminary data.</text>
</comment>
<dbReference type="Proteomes" id="UP000822688">
    <property type="component" value="Chromosome 1"/>
</dbReference>
<sequence length="128" mass="14242">MRSTRTRKPQPPEGSHRNQSLALRRTRADTSTQPRISLRIIIRLPKRAAWSGEEGRHGDAGARIENCGRSCANASRDAHQSVFAWGGEYPHAPSVRLRVSLSAIATAVAAKERWPCLRACYEAGVWRI</sequence>
<protein>
    <submittedName>
        <fullName evidence="2">Uncharacterized protein</fullName>
    </submittedName>
</protein>
<organism evidence="2 3">
    <name type="scientific">Ceratodon purpureus</name>
    <name type="common">Fire moss</name>
    <name type="synonym">Dicranum purpureum</name>
    <dbReference type="NCBI Taxonomy" id="3225"/>
    <lineage>
        <taxon>Eukaryota</taxon>
        <taxon>Viridiplantae</taxon>
        <taxon>Streptophyta</taxon>
        <taxon>Embryophyta</taxon>
        <taxon>Bryophyta</taxon>
        <taxon>Bryophytina</taxon>
        <taxon>Bryopsida</taxon>
        <taxon>Dicranidae</taxon>
        <taxon>Pseudoditrichales</taxon>
        <taxon>Ditrichaceae</taxon>
        <taxon>Ceratodon</taxon>
    </lineage>
</organism>
<dbReference type="AlphaFoldDB" id="A0A8T0J658"/>
<name>A0A8T0J658_CERPU</name>
<evidence type="ECO:0000313" key="3">
    <source>
        <dbReference type="Proteomes" id="UP000822688"/>
    </source>
</evidence>
<gene>
    <name evidence="2" type="ORF">KC19_1G147600</name>
</gene>
<reference evidence="2" key="1">
    <citation type="submission" date="2020-06" db="EMBL/GenBank/DDBJ databases">
        <title>WGS assembly of Ceratodon purpureus strain R40.</title>
        <authorList>
            <person name="Carey S.B."/>
            <person name="Jenkins J."/>
            <person name="Shu S."/>
            <person name="Lovell J.T."/>
            <person name="Sreedasyam A."/>
            <person name="Maumus F."/>
            <person name="Tiley G.P."/>
            <person name="Fernandez-Pozo N."/>
            <person name="Barry K."/>
            <person name="Chen C."/>
            <person name="Wang M."/>
            <person name="Lipzen A."/>
            <person name="Daum C."/>
            <person name="Saski C.A."/>
            <person name="Payton A.C."/>
            <person name="Mcbreen J.C."/>
            <person name="Conrad R.E."/>
            <person name="Kollar L.M."/>
            <person name="Olsson S."/>
            <person name="Huttunen S."/>
            <person name="Landis J.B."/>
            <person name="Wickett N.J."/>
            <person name="Johnson M.G."/>
            <person name="Rensing S.A."/>
            <person name="Grimwood J."/>
            <person name="Schmutz J."/>
            <person name="Mcdaniel S.F."/>
        </authorList>
    </citation>
    <scope>NUCLEOTIDE SEQUENCE</scope>
    <source>
        <strain evidence="2">R40</strain>
    </source>
</reference>
<dbReference type="EMBL" id="CM026421">
    <property type="protein sequence ID" value="KAG0591077.1"/>
    <property type="molecule type" value="Genomic_DNA"/>
</dbReference>
<feature type="region of interest" description="Disordered" evidence="1">
    <location>
        <begin position="1"/>
        <end position="32"/>
    </location>
</feature>
<proteinExistence type="predicted"/>
<evidence type="ECO:0000256" key="1">
    <source>
        <dbReference type="SAM" id="MobiDB-lite"/>
    </source>
</evidence>
<evidence type="ECO:0000313" key="2">
    <source>
        <dbReference type="EMBL" id="KAG0591077.1"/>
    </source>
</evidence>
<accession>A0A8T0J658</accession>
<keyword evidence="3" id="KW-1185">Reference proteome</keyword>